<gene>
    <name evidence="2" type="ORF">EZS28_040130</name>
</gene>
<feature type="region of interest" description="Disordered" evidence="1">
    <location>
        <begin position="24"/>
        <end position="58"/>
    </location>
</feature>
<reference evidence="2 3" key="1">
    <citation type="submission" date="2019-03" db="EMBL/GenBank/DDBJ databases">
        <title>Single cell metagenomics reveals metabolic interactions within the superorganism composed of flagellate Streblomastix strix and complex community of Bacteroidetes bacteria on its surface.</title>
        <authorList>
            <person name="Treitli S.C."/>
            <person name="Kolisko M."/>
            <person name="Husnik F."/>
            <person name="Keeling P."/>
            <person name="Hampl V."/>
        </authorList>
    </citation>
    <scope>NUCLEOTIDE SEQUENCE [LARGE SCALE GENOMIC DNA]</scope>
    <source>
        <strain evidence="2">ST1C</strain>
    </source>
</reference>
<dbReference type="EMBL" id="SNRW01021777">
    <property type="protein sequence ID" value="KAA6364343.1"/>
    <property type="molecule type" value="Genomic_DNA"/>
</dbReference>
<dbReference type="Proteomes" id="UP000324800">
    <property type="component" value="Unassembled WGS sequence"/>
</dbReference>
<accession>A0A5J4U252</accession>
<feature type="non-terminal residue" evidence="2">
    <location>
        <position position="1"/>
    </location>
</feature>
<comment type="caution">
    <text evidence="2">The sequence shown here is derived from an EMBL/GenBank/DDBJ whole genome shotgun (WGS) entry which is preliminary data.</text>
</comment>
<evidence type="ECO:0000313" key="2">
    <source>
        <dbReference type="EMBL" id="KAA6364343.1"/>
    </source>
</evidence>
<evidence type="ECO:0000256" key="1">
    <source>
        <dbReference type="SAM" id="MobiDB-lite"/>
    </source>
</evidence>
<protein>
    <submittedName>
        <fullName evidence="2">Uncharacterized protein</fullName>
    </submittedName>
</protein>
<dbReference type="AlphaFoldDB" id="A0A5J4U252"/>
<name>A0A5J4U252_9EUKA</name>
<evidence type="ECO:0000313" key="3">
    <source>
        <dbReference type="Proteomes" id="UP000324800"/>
    </source>
</evidence>
<feature type="compositionally biased region" description="Acidic residues" evidence="1">
    <location>
        <begin position="29"/>
        <end position="58"/>
    </location>
</feature>
<sequence length="58" mass="6759">FKFGEYEKGIISSYFFSGFPQIVSPSYYQDEEEEEDDDDEEEEDEEVEEEESEEGVGG</sequence>
<organism evidence="2 3">
    <name type="scientific">Streblomastix strix</name>
    <dbReference type="NCBI Taxonomy" id="222440"/>
    <lineage>
        <taxon>Eukaryota</taxon>
        <taxon>Metamonada</taxon>
        <taxon>Preaxostyla</taxon>
        <taxon>Oxymonadida</taxon>
        <taxon>Streblomastigidae</taxon>
        <taxon>Streblomastix</taxon>
    </lineage>
</organism>
<proteinExistence type="predicted"/>